<dbReference type="Pfam" id="PF07695">
    <property type="entry name" value="7TMR-DISM_7TM"/>
    <property type="match status" value="1"/>
</dbReference>
<dbReference type="EMBL" id="NPDT01000011">
    <property type="protein sequence ID" value="PJZ64280.1"/>
    <property type="molecule type" value="Genomic_DNA"/>
</dbReference>
<keyword evidence="6" id="KW-0812">Transmembrane</keyword>
<evidence type="ECO:0000256" key="2">
    <source>
        <dbReference type="ARBA" id="ARBA00012438"/>
    </source>
</evidence>
<keyword evidence="5" id="KW-0902">Two-component regulatory system</keyword>
<dbReference type="PROSITE" id="PS51257">
    <property type="entry name" value="PROKAR_LIPOPROTEIN"/>
    <property type="match status" value="1"/>
</dbReference>
<dbReference type="AlphaFoldDB" id="A0A2M9Z777"/>
<dbReference type="PANTHER" id="PTHR43711">
    <property type="entry name" value="TWO-COMPONENT HISTIDINE KINASE"/>
    <property type="match status" value="1"/>
</dbReference>
<reference evidence="8 9" key="1">
    <citation type="submission" date="2017-07" db="EMBL/GenBank/DDBJ databases">
        <title>Leptospira spp. isolated from tropical soils.</title>
        <authorList>
            <person name="Thibeaux R."/>
            <person name="Iraola G."/>
            <person name="Ferres I."/>
            <person name="Bierque E."/>
            <person name="Girault D."/>
            <person name="Soupe-Gilbert M.-E."/>
            <person name="Picardeau M."/>
            <person name="Goarant C."/>
        </authorList>
    </citation>
    <scope>NUCLEOTIDE SEQUENCE [LARGE SCALE GENOMIC DNA]</scope>
    <source>
        <strain evidence="8 9">FH2-C-A2</strain>
    </source>
</reference>
<feature type="transmembrane region" description="Helical" evidence="6">
    <location>
        <begin position="324"/>
        <end position="345"/>
    </location>
</feature>
<dbReference type="SUPFAM" id="SSF49785">
    <property type="entry name" value="Galactose-binding domain-like"/>
    <property type="match status" value="1"/>
</dbReference>
<dbReference type="RefSeq" id="WP_100760335.1">
    <property type="nucleotide sequence ID" value="NZ_NPDT01000011.1"/>
</dbReference>
<dbReference type="PRINTS" id="PR00344">
    <property type="entry name" value="BCTRLSENSOR"/>
</dbReference>
<protein>
    <recommendedName>
        <fullName evidence="2">histidine kinase</fullName>
        <ecNumber evidence="2">2.7.13.3</ecNumber>
    </recommendedName>
</protein>
<dbReference type="SUPFAM" id="SSF55874">
    <property type="entry name" value="ATPase domain of HSP90 chaperone/DNA topoisomerase II/histidine kinase"/>
    <property type="match status" value="1"/>
</dbReference>
<evidence type="ECO:0000256" key="1">
    <source>
        <dbReference type="ARBA" id="ARBA00000085"/>
    </source>
</evidence>
<feature type="transmembrane region" description="Helical" evidence="6">
    <location>
        <begin position="382"/>
        <end position="405"/>
    </location>
</feature>
<evidence type="ECO:0000256" key="3">
    <source>
        <dbReference type="ARBA" id="ARBA00022679"/>
    </source>
</evidence>
<dbReference type="SMART" id="SM00387">
    <property type="entry name" value="HATPase_c"/>
    <property type="match status" value="1"/>
</dbReference>
<evidence type="ECO:0000256" key="5">
    <source>
        <dbReference type="ARBA" id="ARBA00023012"/>
    </source>
</evidence>
<dbReference type="Proteomes" id="UP000231912">
    <property type="component" value="Unassembled WGS sequence"/>
</dbReference>
<dbReference type="InterPro" id="IPR011623">
    <property type="entry name" value="7TMR_DISM_rcpt_extracell_dom1"/>
</dbReference>
<comment type="caution">
    <text evidence="8">The sequence shown here is derived from an EMBL/GenBank/DDBJ whole genome shotgun (WGS) entry which is preliminary data.</text>
</comment>
<dbReference type="InterPro" id="IPR003594">
    <property type="entry name" value="HATPase_dom"/>
</dbReference>
<feature type="transmembrane region" description="Helical" evidence="6">
    <location>
        <begin position="352"/>
        <end position="376"/>
    </location>
</feature>
<gene>
    <name evidence="8" type="ORF">CH371_19420</name>
</gene>
<evidence type="ECO:0000313" key="8">
    <source>
        <dbReference type="EMBL" id="PJZ64280.1"/>
    </source>
</evidence>
<name>A0A2M9Z777_9LEPT</name>
<dbReference type="Gene3D" id="1.10.287.130">
    <property type="match status" value="1"/>
</dbReference>
<organism evidence="8 9">
    <name type="scientific">Leptospira wolffii</name>
    <dbReference type="NCBI Taxonomy" id="409998"/>
    <lineage>
        <taxon>Bacteria</taxon>
        <taxon>Pseudomonadati</taxon>
        <taxon>Spirochaetota</taxon>
        <taxon>Spirochaetia</taxon>
        <taxon>Leptospirales</taxon>
        <taxon>Leptospiraceae</taxon>
        <taxon>Leptospira</taxon>
    </lineage>
</organism>
<feature type="transmembrane region" description="Helical" evidence="6">
    <location>
        <begin position="265"/>
        <end position="282"/>
    </location>
</feature>
<dbReference type="InterPro" id="IPR005467">
    <property type="entry name" value="His_kinase_dom"/>
</dbReference>
<keyword evidence="6" id="KW-1133">Transmembrane helix</keyword>
<dbReference type="PANTHER" id="PTHR43711:SF1">
    <property type="entry name" value="HISTIDINE KINASE 1"/>
    <property type="match status" value="1"/>
</dbReference>
<proteinExistence type="predicted"/>
<keyword evidence="4" id="KW-0418">Kinase</keyword>
<accession>A0A2M9Z777</accession>
<keyword evidence="3" id="KW-0808">Transferase</keyword>
<feature type="transmembrane region" description="Helical" evidence="6">
    <location>
        <begin position="228"/>
        <end position="245"/>
    </location>
</feature>
<comment type="catalytic activity">
    <reaction evidence="1">
        <text>ATP + protein L-histidine = ADP + protein N-phospho-L-histidine.</text>
        <dbReference type="EC" id="2.7.13.3"/>
    </reaction>
</comment>
<dbReference type="InterPro" id="IPR004358">
    <property type="entry name" value="Sig_transdc_His_kin-like_C"/>
</dbReference>
<feature type="domain" description="Histidine kinase" evidence="7">
    <location>
        <begin position="568"/>
        <end position="774"/>
    </location>
</feature>
<keyword evidence="6" id="KW-0472">Membrane</keyword>
<dbReference type="InterPro" id="IPR050736">
    <property type="entry name" value="Sensor_HK_Regulatory"/>
</dbReference>
<feature type="transmembrane region" description="Helical" evidence="6">
    <location>
        <begin position="203"/>
        <end position="221"/>
    </location>
</feature>
<dbReference type="EC" id="2.7.13.3" evidence="2"/>
<feature type="transmembrane region" description="Helical" evidence="6">
    <location>
        <begin position="294"/>
        <end position="312"/>
    </location>
</feature>
<dbReference type="InterPro" id="IPR008979">
    <property type="entry name" value="Galactose-bd-like_sf"/>
</dbReference>
<evidence type="ECO:0000313" key="9">
    <source>
        <dbReference type="Proteomes" id="UP000231912"/>
    </source>
</evidence>
<sequence length="774" mass="87601">MQSRPGTYYVLLFACILVFACGCSSPKSISAKKGSLDLSALDFDSHQTIRLDGEWEYYPNRFLVPDAGKKGKNLGDTRYVSVPSVWDLETNGKTGHGFASYRLQILGKKKERLALYLPDIGTSYVLYVNGSRIAGVGGVGETAESSSASYNPLIAILPNDADLDIILHVSNFSNRWGGLWNSIVLGDVSDIIQYSNRKFGVDLILFAVSSCMFVYHLFLFFFRRQERAPLYFSVYCFWILLRVMSTGERILYSMFSFFPWDFLNRIEYLSIYLAGAALYSFLHRLCPTEFWRRFGFYLNLPLFVSSAAVVLLPNEYYTLTLTPLSYYVLATTAPIWAVLLGYGVWKRNEGALFLFIAYIIDMVLTYNDIFLVLGFLDTTYLIPYALVFLVVSYSLLISKLFSASFERSRILSLRMKSLVSSTREIMLSTTHSEAAGSTLGILHQNFGIDNNAYIYIAEGEGAVWTRYTISTFGNPIESENIAGEELERNYGVPWERISEPFWKEGRMILPILSDSHRLLLSLPSSSRLEEESQMDWLQGIAYALFLSIQNVSRQDREKLAILGELSAEIVHDIGHHIMLIQQNLKTMETGTTEEMIPALQRTKKETDALTNLSYDILDFSKNRIILDLRSVDILKFFQEVERDLYLYFRSMRGDFELRCKVSASGEFKLDPLRIRRLIFNLAKNSVEAIEGNVDFSVLIEKESEVLYMIFQDNGPGLSEEAKSMLFHSSLDSKKPHGAGLGLSIVRKIAVAHGGEVLVDSEPGKGSRFTVLLPS</sequence>
<dbReference type="GO" id="GO:0004673">
    <property type="term" value="F:protein histidine kinase activity"/>
    <property type="evidence" value="ECO:0007669"/>
    <property type="project" value="UniProtKB-EC"/>
</dbReference>
<dbReference type="Pfam" id="PF02518">
    <property type="entry name" value="HATPase_c"/>
    <property type="match status" value="1"/>
</dbReference>
<dbReference type="InterPro" id="IPR036890">
    <property type="entry name" value="HATPase_C_sf"/>
</dbReference>
<evidence type="ECO:0000256" key="4">
    <source>
        <dbReference type="ARBA" id="ARBA00022777"/>
    </source>
</evidence>
<dbReference type="Gene3D" id="3.30.565.10">
    <property type="entry name" value="Histidine kinase-like ATPase, C-terminal domain"/>
    <property type="match status" value="1"/>
</dbReference>
<dbReference type="CDD" id="cd00075">
    <property type="entry name" value="HATPase"/>
    <property type="match status" value="1"/>
</dbReference>
<dbReference type="Gene3D" id="2.60.120.260">
    <property type="entry name" value="Galactose-binding domain-like"/>
    <property type="match status" value="1"/>
</dbReference>
<dbReference type="PROSITE" id="PS50109">
    <property type="entry name" value="HIS_KIN"/>
    <property type="match status" value="1"/>
</dbReference>
<evidence type="ECO:0000256" key="6">
    <source>
        <dbReference type="SAM" id="Phobius"/>
    </source>
</evidence>
<evidence type="ECO:0000259" key="7">
    <source>
        <dbReference type="PROSITE" id="PS50109"/>
    </source>
</evidence>
<dbReference type="GO" id="GO:0000160">
    <property type="term" value="P:phosphorelay signal transduction system"/>
    <property type="evidence" value="ECO:0007669"/>
    <property type="project" value="UniProtKB-KW"/>
</dbReference>